<dbReference type="Pfam" id="PF12770">
    <property type="entry name" value="CHAT"/>
    <property type="match status" value="1"/>
</dbReference>
<keyword evidence="1" id="KW-0732">Signal</keyword>
<keyword evidence="4" id="KW-1185">Reference proteome</keyword>
<evidence type="ECO:0000259" key="2">
    <source>
        <dbReference type="Pfam" id="PF12770"/>
    </source>
</evidence>
<name>A0A1S1HIR4_9SPHN</name>
<proteinExistence type="predicted"/>
<dbReference type="AlphaFoldDB" id="A0A1S1HIR4"/>
<dbReference type="OrthoDB" id="9787760at2"/>
<accession>A0A1S1HIR4</accession>
<sequence>MRDFYRVRSAFAVGVALASLISPALLSPAMAAPADRPSLQDSFRLGSGQGVLCQVQSATLDPAVKGMFDRAYAIVCRDAATPVGRLYALRTQGDDPAARLQAIRQDRVACPAPATVRRADLADVGAVDVTDCSLAGSDVGYRIYAAPRGRTLYVAEGLAGYDSALALGLRTIVADRMIEGTVDVATTAVSDPAAFARVQAGALDLDSALAEGYRRNNSGSYAEAAEFFDALFQRAEGGRISQAALGEYVVNRALQKSNLGEFAEADALFVQAGMIPTSDPVQLRLRRNFQAMHLINQRKLAEASAVLDRPLAPVGATNTAATVAGQIDAEAAAELNGGAPLVRQIGGGQAAALTPAEKAAILDAQALQLHGTILRLDGKPDPARGAFTETLARLTAIRGGRVSSITRLRTQTMAELSAVAEAEGNQGEAEALLRDGLGLLRAEYPGSIAVSAAEARLAAYYVRRGRDDAALDLYRGVVRSVTSSGASATGFENLLAPYFGLLARLIPERPALVEDFFLASETLVRPGVADTQAVLARELSGGSDEAARLFRQAVTLTRDIERARIEYARLAAIPEPTEDDRARMAALTAQLRGLEADQVATQARLGEYPRYRAVSTQAMPLADLQKALRPGEAYLKLAVVGNAIYGIWATPDGATAYRAGITATDLDRKVDALRDTISIEENGERLTYPFDLRLARQLYLDLLGPVDARLAGAQHLIFEPAGAMLRLPPALLVTDQAGVDAYYARIKAPRADDFDFRGVAWLARKVDISTAVSARAFRDVRGAAPSAAKHEFLGLGQNAPITPFLKLTTVRGVSTDGAVDCDWPLAAWDSPIQATELRTAQTIIGDSGSAVITGEAFTDTAVMGRQDLNQYRILHFATHGLVTAPRPECPARPALLTSFGGAKSDGLLTFKEIYDLRLDADLVILSACDTAGKATVAATREAGVTSGGGNALDGLVRAFIGAGGRSVLASHWPAPDDYRATERLIAGLYQAPPGTSVASALRSGQLDLMADATTSHPYYWADFVIIGDGAQPVLKSR</sequence>
<protein>
    <submittedName>
        <fullName evidence="3">CHAT domain protein</fullName>
    </submittedName>
</protein>
<gene>
    <name evidence="3" type="ORF">BHE75_02408</name>
</gene>
<reference evidence="3 4" key="1">
    <citation type="submission" date="2016-09" db="EMBL/GenBank/DDBJ databases">
        <title>Metabolic pathway, cell adaptation mechanisms and a novel monoxygenase revealed through proteogenomic-transcription analysis of a Sphingomonas haloaromaticamans strain degrading the fungicide ortho-phenylphenol.</title>
        <authorList>
            <person name="Perruchon C."/>
            <person name="Papadopoulou E.S."/>
            <person name="Rousidou C."/>
            <person name="Vasileiadis S."/>
            <person name="Tanou G."/>
            <person name="Amoutzias G."/>
            <person name="Molassiotis A."/>
            <person name="Karpouzas D.G."/>
        </authorList>
    </citation>
    <scope>NUCLEOTIDE SEQUENCE [LARGE SCALE GENOMIC DNA]</scope>
    <source>
        <strain evidence="3 4">P3</strain>
    </source>
</reference>
<evidence type="ECO:0000313" key="3">
    <source>
        <dbReference type="EMBL" id="OHT20410.1"/>
    </source>
</evidence>
<dbReference type="Proteomes" id="UP000179467">
    <property type="component" value="Unassembled WGS sequence"/>
</dbReference>
<organism evidence="3 4">
    <name type="scientific">Edaphosphingomonas haloaromaticamans</name>
    <dbReference type="NCBI Taxonomy" id="653954"/>
    <lineage>
        <taxon>Bacteria</taxon>
        <taxon>Pseudomonadati</taxon>
        <taxon>Pseudomonadota</taxon>
        <taxon>Alphaproteobacteria</taxon>
        <taxon>Sphingomonadales</taxon>
        <taxon>Rhizorhabdaceae</taxon>
        <taxon>Edaphosphingomonas</taxon>
    </lineage>
</organism>
<evidence type="ECO:0000313" key="4">
    <source>
        <dbReference type="Proteomes" id="UP000179467"/>
    </source>
</evidence>
<feature type="signal peptide" evidence="1">
    <location>
        <begin position="1"/>
        <end position="31"/>
    </location>
</feature>
<dbReference type="EMBL" id="MIPT01000001">
    <property type="protein sequence ID" value="OHT20410.1"/>
    <property type="molecule type" value="Genomic_DNA"/>
</dbReference>
<evidence type="ECO:0000256" key="1">
    <source>
        <dbReference type="SAM" id="SignalP"/>
    </source>
</evidence>
<feature type="domain" description="CHAT" evidence="2">
    <location>
        <begin position="693"/>
        <end position="1028"/>
    </location>
</feature>
<feature type="chain" id="PRO_5012142155" evidence="1">
    <location>
        <begin position="32"/>
        <end position="1037"/>
    </location>
</feature>
<dbReference type="RefSeq" id="WP_084653151.1">
    <property type="nucleotide sequence ID" value="NZ_MIPT01000001.1"/>
</dbReference>
<comment type="caution">
    <text evidence="3">The sequence shown here is derived from an EMBL/GenBank/DDBJ whole genome shotgun (WGS) entry which is preliminary data.</text>
</comment>
<dbReference type="InterPro" id="IPR024983">
    <property type="entry name" value="CHAT_dom"/>
</dbReference>